<proteinExistence type="predicted"/>
<dbReference type="GO" id="GO:0001501">
    <property type="term" value="P:skeletal system development"/>
    <property type="evidence" value="ECO:0007669"/>
    <property type="project" value="TreeGrafter"/>
</dbReference>
<dbReference type="EMBL" id="JAINUF010000021">
    <property type="protein sequence ID" value="KAJ8334445.1"/>
    <property type="molecule type" value="Genomic_DNA"/>
</dbReference>
<comment type="caution">
    <text evidence="2">The sequence shown here is derived from an EMBL/GenBank/DDBJ whole genome shotgun (WGS) entry which is preliminary data.</text>
</comment>
<dbReference type="GO" id="GO:0005576">
    <property type="term" value="C:extracellular region"/>
    <property type="evidence" value="ECO:0007669"/>
    <property type="project" value="TreeGrafter"/>
</dbReference>
<dbReference type="InterPro" id="IPR000719">
    <property type="entry name" value="Prot_kinase_dom"/>
</dbReference>
<keyword evidence="3" id="KW-1185">Reference proteome</keyword>
<dbReference type="Pfam" id="PF07714">
    <property type="entry name" value="PK_Tyr_Ser-Thr"/>
    <property type="match status" value="1"/>
</dbReference>
<organism evidence="2 3">
    <name type="scientific">Synaphobranchus kaupii</name>
    <name type="common">Kaup's arrowtooth eel</name>
    <dbReference type="NCBI Taxonomy" id="118154"/>
    <lineage>
        <taxon>Eukaryota</taxon>
        <taxon>Metazoa</taxon>
        <taxon>Chordata</taxon>
        <taxon>Craniata</taxon>
        <taxon>Vertebrata</taxon>
        <taxon>Euteleostomi</taxon>
        <taxon>Actinopterygii</taxon>
        <taxon>Neopterygii</taxon>
        <taxon>Teleostei</taxon>
        <taxon>Anguilliformes</taxon>
        <taxon>Synaphobranchidae</taxon>
        <taxon>Synaphobranchus</taxon>
    </lineage>
</organism>
<reference evidence="2" key="1">
    <citation type="journal article" date="2023" name="Science">
        <title>Genome structures resolve the early diversification of teleost fishes.</title>
        <authorList>
            <person name="Parey E."/>
            <person name="Louis A."/>
            <person name="Montfort J."/>
            <person name="Bouchez O."/>
            <person name="Roques C."/>
            <person name="Iampietro C."/>
            <person name="Lluch J."/>
            <person name="Castinel A."/>
            <person name="Donnadieu C."/>
            <person name="Desvignes T."/>
            <person name="Floi Bucao C."/>
            <person name="Jouanno E."/>
            <person name="Wen M."/>
            <person name="Mejri S."/>
            <person name="Dirks R."/>
            <person name="Jansen H."/>
            <person name="Henkel C."/>
            <person name="Chen W.J."/>
            <person name="Zahm M."/>
            <person name="Cabau C."/>
            <person name="Klopp C."/>
            <person name="Thompson A.W."/>
            <person name="Robinson-Rechavi M."/>
            <person name="Braasch I."/>
            <person name="Lecointre G."/>
            <person name="Bobe J."/>
            <person name="Postlethwait J.H."/>
            <person name="Berthelot C."/>
            <person name="Roest Crollius H."/>
            <person name="Guiguen Y."/>
        </authorList>
    </citation>
    <scope>NUCLEOTIDE SEQUENCE</scope>
    <source>
        <strain evidence="2">WJC10195</strain>
    </source>
</reference>
<protein>
    <recommendedName>
        <fullName evidence="1">Protein kinase domain-containing protein</fullName>
    </recommendedName>
</protein>
<dbReference type="InterPro" id="IPR042983">
    <property type="entry name" value="PKDCC"/>
</dbReference>
<dbReference type="PANTHER" id="PTHR46448:SF3">
    <property type="entry name" value="EXTRACELLULAR TYROSINE-PROTEIN KINASE PKDCC"/>
    <property type="match status" value="1"/>
</dbReference>
<gene>
    <name evidence="2" type="ORF">SKAU_G00400840</name>
</gene>
<dbReference type="InterPro" id="IPR011009">
    <property type="entry name" value="Kinase-like_dom_sf"/>
</dbReference>
<accession>A0A9Q1E915</accession>
<dbReference type="SUPFAM" id="SSF56112">
    <property type="entry name" value="Protein kinase-like (PK-like)"/>
    <property type="match status" value="1"/>
</dbReference>
<dbReference type="AlphaFoldDB" id="A0A9Q1E915"/>
<dbReference type="PROSITE" id="PS50011">
    <property type="entry name" value="PROTEIN_KINASE_DOM"/>
    <property type="match status" value="1"/>
</dbReference>
<dbReference type="InterPro" id="IPR001245">
    <property type="entry name" value="Ser-Thr/Tyr_kinase_cat_dom"/>
</dbReference>
<evidence type="ECO:0000313" key="2">
    <source>
        <dbReference type="EMBL" id="KAJ8334445.1"/>
    </source>
</evidence>
<name>A0A9Q1E915_SYNKA</name>
<sequence>MKRRKIAVAAGFCLSFFLGTLMNLLFIPGFDHHQNHGDRVHRFYHEQRQHVLDGTKLHVRDSGAAALVEVNSEPTTSSRRRLDLQLQIRERYDEVLRYRQQQSSWLGTGNPVRPLERRKLMDLAQRNNWESNKVTERINNQYMDSHHRLSPSESLYTKSRRDFALNTRTINGTQMLGCSSIDNVTDVQYLGSGYTKAVYKAAVNNTLSVALKSVDFGGHDMENCVKKYGSTADCYRLASFKIVKEMTLMERLQHPNILKLFGYCYQDSNDIRDTVTAIAELGSPLEMIQLLQTSWEERFRICLSLVRLLHYLAHSPLGSVTLLDFRPRQFVLVHGELKPPLHQGRCSGMNEKRNLYKPYRFFFTYLLPHSAPPALRPLLDKIVNSTERLKSEIIWRQGRRGKPEKKTAVIVSVRSSLSGGLFLRASRSPSSVTAQVVTHKELSDMQSARWR</sequence>
<dbReference type="Gene3D" id="1.10.510.10">
    <property type="entry name" value="Transferase(Phosphotransferase) domain 1"/>
    <property type="match status" value="1"/>
</dbReference>
<feature type="domain" description="Protein kinase" evidence="1">
    <location>
        <begin position="184"/>
        <end position="451"/>
    </location>
</feature>
<dbReference type="OrthoDB" id="4062651at2759"/>
<dbReference type="GO" id="GO:0004715">
    <property type="term" value="F:non-membrane spanning protein tyrosine kinase activity"/>
    <property type="evidence" value="ECO:0007669"/>
    <property type="project" value="InterPro"/>
</dbReference>
<dbReference type="GO" id="GO:0005524">
    <property type="term" value="F:ATP binding"/>
    <property type="evidence" value="ECO:0007669"/>
    <property type="project" value="InterPro"/>
</dbReference>
<dbReference type="Proteomes" id="UP001152622">
    <property type="component" value="Chromosome 21"/>
</dbReference>
<dbReference type="PANTHER" id="PTHR46448">
    <property type="entry name" value="PROTEIN KINASE DOMAIN-CONTAINING PROTEIN"/>
    <property type="match status" value="1"/>
</dbReference>
<evidence type="ECO:0000259" key="1">
    <source>
        <dbReference type="PROSITE" id="PS50011"/>
    </source>
</evidence>
<evidence type="ECO:0000313" key="3">
    <source>
        <dbReference type="Proteomes" id="UP001152622"/>
    </source>
</evidence>